<dbReference type="GO" id="GO:0005524">
    <property type="term" value="F:ATP binding"/>
    <property type="evidence" value="ECO:0007669"/>
    <property type="project" value="UniProtKB-KW"/>
</dbReference>
<keyword evidence="11" id="KW-0249">Electron transport</keyword>
<dbReference type="GO" id="GO:0071949">
    <property type="term" value="F:FAD binding"/>
    <property type="evidence" value="ECO:0007669"/>
    <property type="project" value="InterPro"/>
</dbReference>
<evidence type="ECO:0000256" key="10">
    <source>
        <dbReference type="ARBA" id="ARBA00022840"/>
    </source>
</evidence>
<dbReference type="PANTHER" id="PTHR11361:SF150">
    <property type="entry name" value="DNA MISMATCH REPAIR PROTEIN MSH6"/>
    <property type="match status" value="1"/>
</dbReference>
<dbReference type="GO" id="GO:0005634">
    <property type="term" value="C:nucleus"/>
    <property type="evidence" value="ECO:0007669"/>
    <property type="project" value="TreeGrafter"/>
</dbReference>
<evidence type="ECO:0000256" key="12">
    <source>
        <dbReference type="ARBA" id="ARBA00023002"/>
    </source>
</evidence>
<evidence type="ECO:0000256" key="5">
    <source>
        <dbReference type="ARBA" id="ARBA00022630"/>
    </source>
</evidence>
<evidence type="ECO:0000256" key="17">
    <source>
        <dbReference type="ARBA" id="ARBA00023284"/>
    </source>
</evidence>
<keyword evidence="20" id="KW-1185">Reference proteome</keyword>
<evidence type="ECO:0000256" key="7">
    <source>
        <dbReference type="ARBA" id="ARBA00022741"/>
    </source>
</evidence>
<keyword evidence="15" id="KW-1015">Disulfide bond</keyword>
<gene>
    <name evidence="19" type="ORF">RHGRI_020479</name>
</gene>
<keyword evidence="10" id="KW-0067">ATP-binding</keyword>
<evidence type="ECO:0000256" key="9">
    <source>
        <dbReference type="ARBA" id="ARBA00022827"/>
    </source>
</evidence>
<dbReference type="GO" id="GO:0030983">
    <property type="term" value="F:mismatched DNA binding"/>
    <property type="evidence" value="ECO:0007669"/>
    <property type="project" value="InterPro"/>
</dbReference>
<dbReference type="GO" id="GO:0016972">
    <property type="term" value="F:thiol oxidase activity"/>
    <property type="evidence" value="ECO:0007669"/>
    <property type="project" value="InterPro"/>
</dbReference>
<dbReference type="InterPro" id="IPR007266">
    <property type="entry name" value="Ero1"/>
</dbReference>
<evidence type="ECO:0000256" key="6">
    <source>
        <dbReference type="ARBA" id="ARBA00022729"/>
    </source>
</evidence>
<dbReference type="GO" id="GO:0140664">
    <property type="term" value="F:ATP-dependent DNA damage sensor activity"/>
    <property type="evidence" value="ECO:0007669"/>
    <property type="project" value="InterPro"/>
</dbReference>
<evidence type="ECO:0000313" key="20">
    <source>
        <dbReference type="Proteomes" id="UP000823749"/>
    </source>
</evidence>
<dbReference type="InterPro" id="IPR045076">
    <property type="entry name" value="MutS"/>
</dbReference>
<evidence type="ECO:0000313" key="19">
    <source>
        <dbReference type="EMBL" id="KAG5540260.1"/>
    </source>
</evidence>
<dbReference type="AlphaFoldDB" id="A0AAV6JLT6"/>
<evidence type="ECO:0000256" key="16">
    <source>
        <dbReference type="ARBA" id="ARBA00023180"/>
    </source>
</evidence>
<keyword evidence="17" id="KW-0676">Redox-active center</keyword>
<evidence type="ECO:0000256" key="15">
    <source>
        <dbReference type="ARBA" id="ARBA00023157"/>
    </source>
</evidence>
<evidence type="ECO:0000256" key="8">
    <source>
        <dbReference type="ARBA" id="ARBA00022824"/>
    </source>
</evidence>
<dbReference type="InterPro" id="IPR000432">
    <property type="entry name" value="DNA_mismatch_repair_MutS_C"/>
</dbReference>
<evidence type="ECO:0000256" key="2">
    <source>
        <dbReference type="ARBA" id="ARBA00004367"/>
    </source>
</evidence>
<comment type="cofactor">
    <cofactor evidence="1">
        <name>FAD</name>
        <dbReference type="ChEBI" id="CHEBI:57692"/>
    </cofactor>
</comment>
<dbReference type="PANTHER" id="PTHR11361">
    <property type="entry name" value="DNA MISMATCH REPAIR PROTEIN MUTS FAMILY MEMBER"/>
    <property type="match status" value="1"/>
</dbReference>
<keyword evidence="14" id="KW-0472">Membrane</keyword>
<evidence type="ECO:0000256" key="14">
    <source>
        <dbReference type="ARBA" id="ARBA00023136"/>
    </source>
</evidence>
<dbReference type="GO" id="GO:0015035">
    <property type="term" value="F:protein-disulfide reductase activity"/>
    <property type="evidence" value="ECO:0007669"/>
    <property type="project" value="InterPro"/>
</dbReference>
<keyword evidence="13" id="KW-0238">DNA-binding</keyword>
<keyword evidence="16" id="KW-0325">Glycoprotein</keyword>
<evidence type="ECO:0000256" key="4">
    <source>
        <dbReference type="ARBA" id="ARBA00022448"/>
    </source>
</evidence>
<keyword evidence="12" id="KW-0560">Oxidoreductase</keyword>
<keyword evidence="6" id="KW-0732">Signal</keyword>
<keyword evidence="8" id="KW-0256">Endoplasmic reticulum</keyword>
<accession>A0AAV6JLT6</accession>
<dbReference type="Gene3D" id="3.40.50.300">
    <property type="entry name" value="P-loop containing nucleotide triphosphate hydrolases"/>
    <property type="match status" value="1"/>
</dbReference>
<dbReference type="GO" id="GO:0006298">
    <property type="term" value="P:mismatch repair"/>
    <property type="evidence" value="ECO:0007669"/>
    <property type="project" value="InterPro"/>
</dbReference>
<evidence type="ECO:0000259" key="18">
    <source>
        <dbReference type="SMART" id="SM00534"/>
    </source>
</evidence>
<protein>
    <recommendedName>
        <fullName evidence="18">DNA mismatch repair proteins mutS family domain-containing protein</fullName>
    </recommendedName>
</protein>
<evidence type="ECO:0000256" key="11">
    <source>
        <dbReference type="ARBA" id="ARBA00022982"/>
    </source>
</evidence>
<dbReference type="Pfam" id="PF04137">
    <property type="entry name" value="ERO1"/>
    <property type="match status" value="1"/>
</dbReference>
<name>A0AAV6JLT6_9ERIC</name>
<dbReference type="SUPFAM" id="SSF110019">
    <property type="entry name" value="ERO1-like"/>
    <property type="match status" value="1"/>
</dbReference>
<keyword evidence="4" id="KW-0813">Transport</keyword>
<dbReference type="SMART" id="SM00534">
    <property type="entry name" value="MUTSac"/>
    <property type="match status" value="1"/>
</dbReference>
<dbReference type="SUPFAM" id="SSF52540">
    <property type="entry name" value="P-loop containing nucleoside triphosphate hydrolases"/>
    <property type="match status" value="1"/>
</dbReference>
<dbReference type="InterPro" id="IPR037192">
    <property type="entry name" value="ERO1-like_sf"/>
</dbReference>
<keyword evidence="7" id="KW-0547">Nucleotide-binding</keyword>
<feature type="domain" description="DNA mismatch repair proteins mutS family" evidence="18">
    <location>
        <begin position="98"/>
        <end position="234"/>
    </location>
</feature>
<comment type="subcellular location">
    <subcellularLocation>
        <location evidence="2">Endoplasmic reticulum membrane</location>
        <topology evidence="2">Peripheral membrane protein</topology>
        <orientation evidence="2">Lumenal side</orientation>
    </subcellularLocation>
</comment>
<evidence type="ECO:0000256" key="3">
    <source>
        <dbReference type="ARBA" id="ARBA00008277"/>
    </source>
</evidence>
<comment type="caution">
    <text evidence="19">The sequence shown here is derived from an EMBL/GenBank/DDBJ whole genome shotgun (WGS) entry which is preliminary data.</text>
</comment>
<reference evidence="19" key="1">
    <citation type="submission" date="2020-08" db="EMBL/GenBank/DDBJ databases">
        <title>Plant Genome Project.</title>
        <authorList>
            <person name="Zhang R.-G."/>
        </authorList>
    </citation>
    <scope>NUCLEOTIDE SEQUENCE</scope>
    <source>
        <strain evidence="19">WSP0</strain>
        <tissue evidence="19">Leaf</tissue>
    </source>
</reference>
<evidence type="ECO:0000256" key="13">
    <source>
        <dbReference type="ARBA" id="ARBA00023125"/>
    </source>
</evidence>
<keyword evidence="9" id="KW-0274">FAD</keyword>
<evidence type="ECO:0000256" key="1">
    <source>
        <dbReference type="ARBA" id="ARBA00001974"/>
    </source>
</evidence>
<organism evidence="19 20">
    <name type="scientific">Rhododendron griersonianum</name>
    <dbReference type="NCBI Taxonomy" id="479676"/>
    <lineage>
        <taxon>Eukaryota</taxon>
        <taxon>Viridiplantae</taxon>
        <taxon>Streptophyta</taxon>
        <taxon>Embryophyta</taxon>
        <taxon>Tracheophyta</taxon>
        <taxon>Spermatophyta</taxon>
        <taxon>Magnoliopsida</taxon>
        <taxon>eudicotyledons</taxon>
        <taxon>Gunneridae</taxon>
        <taxon>Pentapetalae</taxon>
        <taxon>asterids</taxon>
        <taxon>Ericales</taxon>
        <taxon>Ericaceae</taxon>
        <taxon>Ericoideae</taxon>
        <taxon>Rhodoreae</taxon>
        <taxon>Rhododendron</taxon>
    </lineage>
</organism>
<sequence length="253" mass="27622">MYTILCTNCFEKYMISLSSLHGGTGLRVAELDVLISFAIACNYYEGPTCQHVILGLPCPDEVPCLSAKSLGHPVIRSDSQGKSTFVRNDVTIGGSGHASFILLTGPNMGGKSTLLCQVCWAVILDQVRFSFIADVLAETFEMSPVDQIFVRMGAKDHIMAGQSTFLTELLETTSMLLARALFGSLILDRLSSNRLRSPKKTTEKMSDETCRIGGRESAEKRGALMDCVGCEKCRLWGKVQEGCEDDGMGLRED</sequence>
<proteinExistence type="inferred from homology"/>
<dbReference type="InterPro" id="IPR027417">
    <property type="entry name" value="P-loop_NTPase"/>
</dbReference>
<dbReference type="EMBL" id="JACTNZ010000007">
    <property type="protein sequence ID" value="KAG5540260.1"/>
    <property type="molecule type" value="Genomic_DNA"/>
</dbReference>
<dbReference type="Pfam" id="PF00488">
    <property type="entry name" value="MutS_V"/>
    <property type="match status" value="1"/>
</dbReference>
<comment type="similarity">
    <text evidence="3">Belongs to the EROs family.</text>
</comment>
<keyword evidence="5" id="KW-0285">Flavoprotein</keyword>
<dbReference type="GO" id="GO:0034975">
    <property type="term" value="P:protein folding in endoplasmic reticulum"/>
    <property type="evidence" value="ECO:0007669"/>
    <property type="project" value="InterPro"/>
</dbReference>
<dbReference type="GO" id="GO:0005789">
    <property type="term" value="C:endoplasmic reticulum membrane"/>
    <property type="evidence" value="ECO:0007669"/>
    <property type="project" value="UniProtKB-SubCell"/>
</dbReference>
<dbReference type="Proteomes" id="UP000823749">
    <property type="component" value="Chromosome 7"/>
</dbReference>